<evidence type="ECO:0000313" key="2">
    <source>
        <dbReference type="EMBL" id="MBE6092308.1"/>
    </source>
</evidence>
<reference evidence="2" key="1">
    <citation type="submission" date="2019-04" db="EMBL/GenBank/DDBJ databases">
        <title>Evolution of Biomass-Degrading Anaerobic Consortia Revealed by Metagenomics.</title>
        <authorList>
            <person name="Peng X."/>
        </authorList>
    </citation>
    <scope>NUCLEOTIDE SEQUENCE</scope>
    <source>
        <strain evidence="2">SIG240</strain>
    </source>
</reference>
<sequence length="74" mass="8302">MQEKKFGDKGRNIYKNRGNKHSIASCDREVFGKGGHMMKRPSGSIKTLFIACIIVITGVLLTIQTFINVSQFQL</sequence>
<organism evidence="2 3">
    <name type="scientific">Selenomonas ruminantium</name>
    <dbReference type="NCBI Taxonomy" id="971"/>
    <lineage>
        <taxon>Bacteria</taxon>
        <taxon>Bacillati</taxon>
        <taxon>Bacillota</taxon>
        <taxon>Negativicutes</taxon>
        <taxon>Selenomonadales</taxon>
        <taxon>Selenomonadaceae</taxon>
        <taxon>Selenomonas</taxon>
    </lineage>
</organism>
<keyword evidence="1" id="KW-0472">Membrane</keyword>
<gene>
    <name evidence="2" type="ORF">E7201_03900</name>
</gene>
<protein>
    <submittedName>
        <fullName evidence="2">Uncharacterized protein</fullName>
    </submittedName>
</protein>
<comment type="caution">
    <text evidence="2">The sequence shown here is derived from an EMBL/GenBank/DDBJ whole genome shotgun (WGS) entry which is preliminary data.</text>
</comment>
<dbReference type="EMBL" id="SVBY01000019">
    <property type="protein sequence ID" value="MBE6092308.1"/>
    <property type="molecule type" value="Genomic_DNA"/>
</dbReference>
<accession>A0A927WNL0</accession>
<feature type="transmembrane region" description="Helical" evidence="1">
    <location>
        <begin position="47"/>
        <end position="67"/>
    </location>
</feature>
<evidence type="ECO:0000313" key="3">
    <source>
        <dbReference type="Proteomes" id="UP000761380"/>
    </source>
</evidence>
<evidence type="ECO:0000256" key="1">
    <source>
        <dbReference type="SAM" id="Phobius"/>
    </source>
</evidence>
<keyword evidence="1" id="KW-0812">Transmembrane</keyword>
<proteinExistence type="predicted"/>
<name>A0A927WNL0_SELRU</name>
<dbReference type="Proteomes" id="UP000761380">
    <property type="component" value="Unassembled WGS sequence"/>
</dbReference>
<keyword evidence="1" id="KW-1133">Transmembrane helix</keyword>
<dbReference type="AlphaFoldDB" id="A0A927WNL0"/>